<keyword evidence="3" id="KW-0677">Repeat</keyword>
<reference evidence="5" key="1">
    <citation type="submission" date="2021-02" db="EMBL/GenBank/DDBJ databases">
        <authorList>
            <person name="Dougan E. K."/>
            <person name="Rhodes N."/>
            <person name="Thang M."/>
            <person name="Chan C."/>
        </authorList>
    </citation>
    <scope>NUCLEOTIDE SEQUENCE</scope>
</reference>
<dbReference type="Gene3D" id="3.80.10.10">
    <property type="entry name" value="Ribonuclease Inhibitor"/>
    <property type="match status" value="1"/>
</dbReference>
<feature type="transmembrane region" description="Helical" evidence="4">
    <location>
        <begin position="60"/>
        <end position="82"/>
    </location>
</feature>
<comment type="caution">
    <text evidence="5">The sequence shown here is derived from an EMBL/GenBank/DDBJ whole genome shotgun (WGS) entry which is preliminary data.</text>
</comment>
<keyword evidence="1" id="KW-0343">GTPase activation</keyword>
<dbReference type="GO" id="GO:0005829">
    <property type="term" value="C:cytosol"/>
    <property type="evidence" value="ECO:0007669"/>
    <property type="project" value="TreeGrafter"/>
</dbReference>
<accession>A0A812RGJ9</accession>
<keyword evidence="4" id="KW-0472">Membrane</keyword>
<dbReference type="SMART" id="SM00368">
    <property type="entry name" value="LRR_RI"/>
    <property type="match status" value="3"/>
</dbReference>
<feature type="transmembrane region" description="Helical" evidence="4">
    <location>
        <begin position="143"/>
        <end position="163"/>
    </location>
</feature>
<gene>
    <name evidence="5" type="primary">NLRC3</name>
    <name evidence="5" type="ORF">SNAT2548_LOCUS23697</name>
</gene>
<evidence type="ECO:0000256" key="1">
    <source>
        <dbReference type="ARBA" id="ARBA00022468"/>
    </source>
</evidence>
<name>A0A812RGJ9_9DINO</name>
<dbReference type="GO" id="GO:0005634">
    <property type="term" value="C:nucleus"/>
    <property type="evidence" value="ECO:0007669"/>
    <property type="project" value="TreeGrafter"/>
</dbReference>
<dbReference type="InterPro" id="IPR032675">
    <property type="entry name" value="LRR_dom_sf"/>
</dbReference>
<evidence type="ECO:0000256" key="4">
    <source>
        <dbReference type="SAM" id="Phobius"/>
    </source>
</evidence>
<evidence type="ECO:0000256" key="2">
    <source>
        <dbReference type="ARBA" id="ARBA00022614"/>
    </source>
</evidence>
<dbReference type="SUPFAM" id="SSF52047">
    <property type="entry name" value="RNI-like"/>
    <property type="match status" value="1"/>
</dbReference>
<keyword evidence="6" id="KW-1185">Reference proteome</keyword>
<dbReference type="GO" id="GO:0005096">
    <property type="term" value="F:GTPase activator activity"/>
    <property type="evidence" value="ECO:0007669"/>
    <property type="project" value="UniProtKB-KW"/>
</dbReference>
<proteinExistence type="predicted"/>
<dbReference type="PANTHER" id="PTHR24113">
    <property type="entry name" value="RAN GTPASE-ACTIVATING PROTEIN 1"/>
    <property type="match status" value="1"/>
</dbReference>
<dbReference type="Pfam" id="PF13516">
    <property type="entry name" value="LRR_6"/>
    <property type="match status" value="3"/>
</dbReference>
<feature type="transmembrane region" description="Helical" evidence="4">
    <location>
        <begin position="107"/>
        <end position="128"/>
    </location>
</feature>
<evidence type="ECO:0000313" key="5">
    <source>
        <dbReference type="EMBL" id="CAE7436158.1"/>
    </source>
</evidence>
<keyword evidence="4" id="KW-0812">Transmembrane</keyword>
<dbReference type="GO" id="GO:0031267">
    <property type="term" value="F:small GTPase binding"/>
    <property type="evidence" value="ECO:0007669"/>
    <property type="project" value="TreeGrafter"/>
</dbReference>
<dbReference type="GO" id="GO:0006913">
    <property type="term" value="P:nucleocytoplasmic transport"/>
    <property type="evidence" value="ECO:0007669"/>
    <property type="project" value="TreeGrafter"/>
</dbReference>
<dbReference type="PANTHER" id="PTHR24113:SF12">
    <property type="entry name" value="RAN GTPASE-ACTIVATING PROTEIN 1"/>
    <property type="match status" value="1"/>
</dbReference>
<evidence type="ECO:0000256" key="3">
    <source>
        <dbReference type="ARBA" id="ARBA00022737"/>
    </source>
</evidence>
<keyword evidence="4" id="KW-1133">Transmembrane helix</keyword>
<organism evidence="5 6">
    <name type="scientific">Symbiodinium natans</name>
    <dbReference type="NCBI Taxonomy" id="878477"/>
    <lineage>
        <taxon>Eukaryota</taxon>
        <taxon>Sar</taxon>
        <taxon>Alveolata</taxon>
        <taxon>Dinophyceae</taxon>
        <taxon>Suessiales</taxon>
        <taxon>Symbiodiniaceae</taxon>
        <taxon>Symbiodinium</taxon>
    </lineage>
</organism>
<dbReference type="OrthoDB" id="443999at2759"/>
<dbReference type="EMBL" id="CAJNDS010002330">
    <property type="protein sequence ID" value="CAE7436158.1"/>
    <property type="molecule type" value="Genomic_DNA"/>
</dbReference>
<sequence>MSKGDGEAIAVTVAVNRVKLACIPDPESAWRWNVEFVEEPFLPTVSELQEMDAEETTARWHFWVFVMLCIVAGTMTLGTALLKCAQRQGYTTLDGGPVAFKGTTLKVLLGLSLTCTMSASFAALAWSFQSGRLSKDTGVDWEVYAGLLLCNGLAMVLQALVMARRLPSGKRYGTTAFAQACVAGMAPILSDQYDTFKDIMFAFICFQSDKEEIQNMGVACLAYLVIIHVFCFFVEDLIAELVSSHLAVLLLTPDAGDSVKPGEELVILLYKQLTPTKRFLLLLENVPQALGALFYLRREGGSTVVAVLSLAIPAMQVLLTFVLYHPVREQVAGYYGRKLRTLVTSGDELLARRIWREADFENDEGLFHRSLPWMHPARDPEALTRLSKTLLGVWKAAVAPDDVALDFEKMDISGDLQGLGIGASGLVQALCTVLEKGTFTELNISSNSLRDEHMKALCAVLEKCGSLKDFNVSNNSIGPDGAKAICRMLTQSSLKRLDVSGNGIGDEGSDAIAKCVESKSDFENLGLEFNDITDHGVEAK</sequence>
<dbReference type="InterPro" id="IPR027038">
    <property type="entry name" value="RanGap"/>
</dbReference>
<feature type="transmembrane region" description="Helical" evidence="4">
    <location>
        <begin position="303"/>
        <end position="324"/>
    </location>
</feature>
<dbReference type="InterPro" id="IPR001611">
    <property type="entry name" value="Leu-rich_rpt"/>
</dbReference>
<dbReference type="Proteomes" id="UP000604046">
    <property type="component" value="Unassembled WGS sequence"/>
</dbReference>
<dbReference type="GO" id="GO:0048471">
    <property type="term" value="C:perinuclear region of cytoplasm"/>
    <property type="evidence" value="ECO:0007669"/>
    <property type="project" value="TreeGrafter"/>
</dbReference>
<protein>
    <submittedName>
        <fullName evidence="5">NLRC3 protein</fullName>
    </submittedName>
</protein>
<evidence type="ECO:0000313" key="6">
    <source>
        <dbReference type="Proteomes" id="UP000604046"/>
    </source>
</evidence>
<keyword evidence="2" id="KW-0433">Leucine-rich repeat</keyword>
<feature type="transmembrane region" description="Helical" evidence="4">
    <location>
        <begin position="216"/>
        <end position="235"/>
    </location>
</feature>
<dbReference type="AlphaFoldDB" id="A0A812RGJ9"/>